<accession>A0A7K0C761</accession>
<dbReference type="InterPro" id="IPR014710">
    <property type="entry name" value="RmlC-like_jellyroll"/>
</dbReference>
<comment type="caution">
    <text evidence="2">The sequence shown here is derived from an EMBL/GenBank/DDBJ whole genome shotgun (WGS) entry which is preliminary data.</text>
</comment>
<reference evidence="2 3" key="1">
    <citation type="submission" date="2019-10" db="EMBL/GenBank/DDBJ databases">
        <title>Actinomadura rubteroloni sp. nov. and Actinomadura macrotermitis sp. nov., isolated from the gut of fungus growing-termite Macrotermes natalensis.</title>
        <authorList>
            <person name="Benndorf R."/>
            <person name="Martin K."/>
            <person name="Kuefner M."/>
            <person name="De Beer W."/>
            <person name="Kaster A.-K."/>
            <person name="Vollmers J."/>
            <person name="Poulsen M."/>
            <person name="Beemelmanns C."/>
        </authorList>
    </citation>
    <scope>NUCLEOTIDE SEQUENCE [LARGE SCALE GENOMIC DNA]</scope>
    <source>
        <strain evidence="2 3">RB68</strain>
    </source>
</reference>
<dbReference type="SUPFAM" id="SSF51182">
    <property type="entry name" value="RmlC-like cupins"/>
    <property type="match status" value="1"/>
</dbReference>
<dbReference type="EMBL" id="WEGH01000006">
    <property type="protein sequence ID" value="MQY09273.1"/>
    <property type="molecule type" value="Genomic_DNA"/>
</dbReference>
<proteinExistence type="predicted"/>
<dbReference type="AlphaFoldDB" id="A0A7K0C761"/>
<gene>
    <name evidence="2" type="ORF">ACRB68_73920</name>
</gene>
<feature type="domain" description="Cupin type-2" evidence="1">
    <location>
        <begin position="40"/>
        <end position="97"/>
    </location>
</feature>
<dbReference type="Proteomes" id="UP000487268">
    <property type="component" value="Unassembled WGS sequence"/>
</dbReference>
<sequence length="101" mass="10536">MGLVNVFEAAADLPAAWESRLLGRVGTAGVKVLRMDGRPVPDEAHDATELLFVIDGRLELTVADAEVTVGPGEMYRVAAGTRHAVRPGSAGTLVIVEVAGE</sequence>
<evidence type="ECO:0000259" key="1">
    <source>
        <dbReference type="Pfam" id="PF07883"/>
    </source>
</evidence>
<organism evidence="2 3">
    <name type="scientific">Actinomadura macrotermitis</name>
    <dbReference type="NCBI Taxonomy" id="2585200"/>
    <lineage>
        <taxon>Bacteria</taxon>
        <taxon>Bacillati</taxon>
        <taxon>Actinomycetota</taxon>
        <taxon>Actinomycetes</taxon>
        <taxon>Streptosporangiales</taxon>
        <taxon>Thermomonosporaceae</taxon>
        <taxon>Actinomadura</taxon>
    </lineage>
</organism>
<evidence type="ECO:0000313" key="2">
    <source>
        <dbReference type="EMBL" id="MQY09273.1"/>
    </source>
</evidence>
<dbReference type="InterPro" id="IPR013096">
    <property type="entry name" value="Cupin_2"/>
</dbReference>
<dbReference type="Pfam" id="PF07883">
    <property type="entry name" value="Cupin_2"/>
    <property type="match status" value="1"/>
</dbReference>
<dbReference type="RefSeq" id="WP_153541085.1">
    <property type="nucleotide sequence ID" value="NZ_WEGH01000006.1"/>
</dbReference>
<name>A0A7K0C761_9ACTN</name>
<protein>
    <recommendedName>
        <fullName evidence="1">Cupin type-2 domain-containing protein</fullName>
    </recommendedName>
</protein>
<dbReference type="OrthoDB" id="9794183at2"/>
<dbReference type="Gene3D" id="2.60.120.10">
    <property type="entry name" value="Jelly Rolls"/>
    <property type="match status" value="1"/>
</dbReference>
<keyword evidence="3" id="KW-1185">Reference proteome</keyword>
<evidence type="ECO:0000313" key="3">
    <source>
        <dbReference type="Proteomes" id="UP000487268"/>
    </source>
</evidence>
<dbReference type="InterPro" id="IPR011051">
    <property type="entry name" value="RmlC_Cupin_sf"/>
</dbReference>